<evidence type="ECO:0000256" key="6">
    <source>
        <dbReference type="PROSITE-ProRule" id="PRU00409"/>
    </source>
</evidence>
<dbReference type="InterPro" id="IPR011761">
    <property type="entry name" value="ATP-grasp"/>
</dbReference>
<evidence type="ECO:0000313" key="8">
    <source>
        <dbReference type="EMBL" id="SCG15678.1"/>
    </source>
</evidence>
<dbReference type="GO" id="GO:0005524">
    <property type="term" value="F:ATP binding"/>
    <property type="evidence" value="ECO:0007669"/>
    <property type="project" value="UniProtKB-UniRule"/>
</dbReference>
<reference evidence="8 9" key="1">
    <citation type="submission" date="2016-06" db="EMBL/GenBank/DDBJ databases">
        <authorList>
            <person name="Kjaerup R.B."/>
            <person name="Dalgaard T.S."/>
            <person name="Juul-Madsen H.R."/>
        </authorList>
    </citation>
    <scope>NUCLEOTIDE SEQUENCE [LARGE SCALE GENOMIC DNA]</scope>
    <source>
        <strain evidence="8 9">DSM 43913</strain>
    </source>
</reference>
<dbReference type="AlphaFoldDB" id="A0A1C5G7L5"/>
<feature type="domain" description="ATP-grasp" evidence="7">
    <location>
        <begin position="456"/>
        <end position="655"/>
    </location>
</feature>
<proteinExistence type="predicted"/>
<evidence type="ECO:0000256" key="1">
    <source>
        <dbReference type="ARBA" id="ARBA00001933"/>
    </source>
</evidence>
<dbReference type="GO" id="GO:0016874">
    <property type="term" value="F:ligase activity"/>
    <property type="evidence" value="ECO:0007669"/>
    <property type="project" value="UniProtKB-KW"/>
</dbReference>
<protein>
    <submittedName>
        <fullName evidence="8">Cysteine synthase A</fullName>
    </submittedName>
</protein>
<keyword evidence="4 6" id="KW-0067">ATP-binding</keyword>
<keyword evidence="9" id="KW-1185">Reference proteome</keyword>
<dbReference type="SMART" id="SM01209">
    <property type="entry name" value="GARS_A"/>
    <property type="match status" value="1"/>
</dbReference>
<dbReference type="RefSeq" id="WP_088999668.1">
    <property type="nucleotide sequence ID" value="NZ_LT607733.1"/>
</dbReference>
<dbReference type="EMBL" id="LT607733">
    <property type="protein sequence ID" value="SCG15678.1"/>
    <property type="molecule type" value="Genomic_DNA"/>
</dbReference>
<evidence type="ECO:0000256" key="3">
    <source>
        <dbReference type="ARBA" id="ARBA00022741"/>
    </source>
</evidence>
<dbReference type="GO" id="GO:0046872">
    <property type="term" value="F:metal ion binding"/>
    <property type="evidence" value="ECO:0007669"/>
    <property type="project" value="InterPro"/>
</dbReference>
<gene>
    <name evidence="8" type="ORF">GA0070610_1921</name>
</gene>
<dbReference type="InterPro" id="IPR041472">
    <property type="entry name" value="BL00235/CARNS1_N"/>
</dbReference>
<dbReference type="InterPro" id="IPR001926">
    <property type="entry name" value="TrpB-like_PALP"/>
</dbReference>
<evidence type="ECO:0000256" key="5">
    <source>
        <dbReference type="ARBA" id="ARBA00022898"/>
    </source>
</evidence>
<dbReference type="InterPro" id="IPR040570">
    <property type="entry name" value="LAL_C2"/>
</dbReference>
<keyword evidence="5" id="KW-0663">Pyridoxal phosphate</keyword>
<dbReference type="Gene3D" id="3.30.470.20">
    <property type="entry name" value="ATP-grasp fold, B domain"/>
    <property type="match status" value="1"/>
</dbReference>
<evidence type="ECO:0000313" key="9">
    <source>
        <dbReference type="Proteomes" id="UP000198251"/>
    </source>
</evidence>
<dbReference type="CDD" id="cd01561">
    <property type="entry name" value="CBS_like"/>
    <property type="match status" value="1"/>
</dbReference>
<evidence type="ECO:0000259" key="7">
    <source>
        <dbReference type="PROSITE" id="PS50975"/>
    </source>
</evidence>
<dbReference type="Gene3D" id="3.40.50.1100">
    <property type="match status" value="2"/>
</dbReference>
<dbReference type="GO" id="GO:1901605">
    <property type="term" value="P:alpha-amino acid metabolic process"/>
    <property type="evidence" value="ECO:0007669"/>
    <property type="project" value="UniProtKB-ARBA"/>
</dbReference>
<dbReference type="PROSITE" id="PS50975">
    <property type="entry name" value="ATP_GRASP"/>
    <property type="match status" value="1"/>
</dbReference>
<evidence type="ECO:0000256" key="2">
    <source>
        <dbReference type="ARBA" id="ARBA00022598"/>
    </source>
</evidence>
<dbReference type="Pfam" id="PF00291">
    <property type="entry name" value="PALP"/>
    <property type="match status" value="1"/>
</dbReference>
<dbReference type="PANTHER" id="PTHR43585">
    <property type="entry name" value="FUMIPYRROLE BIOSYNTHESIS PROTEIN C"/>
    <property type="match status" value="1"/>
</dbReference>
<accession>A0A1C5G7L5</accession>
<evidence type="ECO:0000256" key="4">
    <source>
        <dbReference type="ARBA" id="ARBA00022840"/>
    </source>
</evidence>
<dbReference type="InterPro" id="IPR052032">
    <property type="entry name" value="ATP-dep_AA_Ligase"/>
</dbReference>
<dbReference type="PANTHER" id="PTHR43585:SF2">
    <property type="entry name" value="ATP-GRASP ENZYME FSQD"/>
    <property type="match status" value="1"/>
</dbReference>
<dbReference type="Pfam" id="PF18130">
    <property type="entry name" value="ATPgrasp_N"/>
    <property type="match status" value="1"/>
</dbReference>
<comment type="cofactor">
    <cofactor evidence="1">
        <name>pyridoxal 5'-phosphate</name>
        <dbReference type="ChEBI" id="CHEBI:597326"/>
    </cofactor>
</comment>
<organism evidence="8 9">
    <name type="scientific">Micromonospora echinofusca</name>
    <dbReference type="NCBI Taxonomy" id="47858"/>
    <lineage>
        <taxon>Bacteria</taxon>
        <taxon>Bacillati</taxon>
        <taxon>Actinomycetota</taxon>
        <taxon>Actinomycetes</taxon>
        <taxon>Micromonosporales</taxon>
        <taxon>Micromonosporaceae</taxon>
        <taxon>Micromonospora</taxon>
    </lineage>
</organism>
<dbReference type="SUPFAM" id="SSF56059">
    <property type="entry name" value="Glutathione synthetase ATP-binding domain-like"/>
    <property type="match status" value="1"/>
</dbReference>
<sequence>MIFQNVVDAIGHTPLIRLRMDVDPRVQVYAKLELQNLFAMKDRVARHVILEARRLGVLQPGAPIVESSSGTMALGVALVGTALGHPVHVVTDPRIDPVTLAKLRALGCQVHVVDRMSRQGWQGARLERLHELLEGLPGAFFPEQYRNPDNPGAYRSLAGELLGDLTSFDVLVGAVGTGGSLCGSARALRRALPELRVVGVDCVGSVLFGQPDVPNRLQGGLGNSLEPANLDRRQIDEVHWLNDREAFGATRDLAREQQIFGGNTSGSVYQVLKDVARRAEPGTRIVGIFPDRGDRYAQTVYDDGWAADRLHEMDAADLPRPINPGEVAVSWSRTDDVPRTNGERYLLFLEANTSGTGVLALSVARRMGLRPVLLTDRPDRYPGLADTDCEVLVCGTHDLPGLRSLIQGRFRREQLAGVTTTSDFYTVLAAELAHWLGLPGNPPAAVAACRNKALLREALRDSGIRQPRFVAVTDPARAAAAVSEVGLPCVVKPADDSSSNAVLLCATVEEATAHVATVLGMRFNVRGMPTARCALVEEYLRGAEFSVEVFGESTGNRCLGITEKRVTGGPHFVELGHVFPADLPTDQATEMVDAVLRALATVGMSHGATHTEVRLTPSGPAIIEINPRPAGGMIPELYRLATGSNLLAAQLAAAVGEPTRLSSATHGYAGIEFLVAPRPGTLRGTAGAAEIERLDGVEQVTVTASPGTSVRPPRNAYDRLGYVIATGSSRAEVIHRIHTAVDRVQLLVDEERPEVFSDEASLAPAH</sequence>
<dbReference type="InterPro" id="IPR036052">
    <property type="entry name" value="TrpB-like_PALP_sf"/>
</dbReference>
<dbReference type="Proteomes" id="UP000198251">
    <property type="component" value="Chromosome I"/>
</dbReference>
<keyword evidence="2" id="KW-0436">Ligase</keyword>
<dbReference type="Pfam" id="PF13535">
    <property type="entry name" value="ATP-grasp_4"/>
    <property type="match status" value="1"/>
</dbReference>
<dbReference type="SUPFAM" id="SSF53686">
    <property type="entry name" value="Tryptophan synthase beta subunit-like PLP-dependent enzymes"/>
    <property type="match status" value="1"/>
</dbReference>
<dbReference type="GeneID" id="95801742"/>
<name>A0A1C5G7L5_MICEH</name>
<dbReference type="Pfam" id="PF18603">
    <property type="entry name" value="LAL_C2"/>
    <property type="match status" value="1"/>
</dbReference>
<keyword evidence="3 6" id="KW-0547">Nucleotide-binding</keyword>